<dbReference type="Proteomes" id="UP000031036">
    <property type="component" value="Unassembled WGS sequence"/>
</dbReference>
<feature type="compositionally biased region" description="Basic and acidic residues" evidence="5">
    <location>
        <begin position="81"/>
        <end position="98"/>
    </location>
</feature>
<keyword evidence="4" id="KW-0539">Nucleus</keyword>
<keyword evidence="8" id="KW-0238">DNA-binding</keyword>
<dbReference type="GO" id="GO:0004386">
    <property type="term" value="F:helicase activity"/>
    <property type="evidence" value="ECO:0007669"/>
    <property type="project" value="UniProtKB-KW"/>
</dbReference>
<dbReference type="GO" id="GO:0005634">
    <property type="term" value="C:nucleus"/>
    <property type="evidence" value="ECO:0007669"/>
    <property type="project" value="UniProtKB-SubCell"/>
</dbReference>
<gene>
    <name evidence="8" type="primary">CHD1</name>
    <name evidence="8" type="ORF">Tcan_06547</name>
</gene>
<evidence type="ECO:0000313" key="9">
    <source>
        <dbReference type="Proteomes" id="UP000031036"/>
    </source>
</evidence>
<feature type="domain" description="Chromo" evidence="6">
    <location>
        <begin position="306"/>
        <end position="400"/>
    </location>
</feature>
<keyword evidence="2" id="KW-0547">Nucleotide-binding</keyword>
<reference evidence="8 9" key="1">
    <citation type="submission" date="2014-11" db="EMBL/GenBank/DDBJ databases">
        <title>Genetic blueprint of the zoonotic pathogen Toxocara canis.</title>
        <authorList>
            <person name="Zhu X.-Q."/>
            <person name="Korhonen P.K."/>
            <person name="Cai H."/>
            <person name="Young N.D."/>
            <person name="Nejsum P."/>
            <person name="von Samson-Himmelstjerna G."/>
            <person name="Boag P.R."/>
            <person name="Tan P."/>
            <person name="Li Q."/>
            <person name="Min J."/>
            <person name="Yang Y."/>
            <person name="Wang X."/>
            <person name="Fang X."/>
            <person name="Hall R.S."/>
            <person name="Hofmann A."/>
            <person name="Sternberg P.W."/>
            <person name="Jex A.R."/>
            <person name="Gasser R.B."/>
        </authorList>
    </citation>
    <scope>NUCLEOTIDE SEQUENCE [LARGE SCALE GENOMIC DNA]</scope>
    <source>
        <strain evidence="8">PN_DK_2014</strain>
    </source>
</reference>
<dbReference type="Pfam" id="PF00176">
    <property type="entry name" value="SNF2-rel_dom"/>
    <property type="match status" value="1"/>
</dbReference>
<evidence type="ECO:0000256" key="1">
    <source>
        <dbReference type="ARBA" id="ARBA00004123"/>
    </source>
</evidence>
<comment type="caution">
    <text evidence="8">The sequence shown here is derived from an EMBL/GenBank/DDBJ whole genome shotgun (WGS) entry which is preliminary data.</text>
</comment>
<dbReference type="PROSITE" id="PS51192">
    <property type="entry name" value="HELICASE_ATP_BIND_1"/>
    <property type="match status" value="1"/>
</dbReference>
<dbReference type="InterPro" id="IPR000953">
    <property type="entry name" value="Chromo/chromo_shadow_dom"/>
</dbReference>
<feature type="compositionally biased region" description="Basic and acidic residues" evidence="5">
    <location>
        <begin position="147"/>
        <end position="177"/>
    </location>
</feature>
<dbReference type="InterPro" id="IPR038718">
    <property type="entry name" value="SNF2-like_sf"/>
</dbReference>
<accession>A0A0B2V548</accession>
<evidence type="ECO:0000259" key="7">
    <source>
        <dbReference type="PROSITE" id="PS51192"/>
    </source>
</evidence>
<dbReference type="GO" id="GO:0005524">
    <property type="term" value="F:ATP binding"/>
    <property type="evidence" value="ECO:0007669"/>
    <property type="project" value="UniProtKB-KW"/>
</dbReference>
<evidence type="ECO:0000256" key="4">
    <source>
        <dbReference type="ARBA" id="ARBA00023242"/>
    </source>
</evidence>
<evidence type="ECO:0000259" key="6">
    <source>
        <dbReference type="PROSITE" id="PS50013"/>
    </source>
</evidence>
<evidence type="ECO:0000256" key="5">
    <source>
        <dbReference type="SAM" id="MobiDB-lite"/>
    </source>
</evidence>
<dbReference type="Gene3D" id="3.40.50.10810">
    <property type="entry name" value="Tandem AAA-ATPase domain"/>
    <property type="match status" value="1"/>
</dbReference>
<keyword evidence="9" id="KW-1185">Reference proteome</keyword>
<dbReference type="GO" id="GO:0000785">
    <property type="term" value="C:chromatin"/>
    <property type="evidence" value="ECO:0007669"/>
    <property type="project" value="TreeGrafter"/>
</dbReference>
<comment type="subcellular location">
    <subcellularLocation>
        <location evidence="1">Nucleus</location>
    </subcellularLocation>
</comment>
<sequence>MSSSEDSESDSSAAKHTHNSSDSEEPHAETKERVNSDVDSREQQIGRTSNENEGVGEEEAADVNSEASKDASVKSESVSGEESKESNESKGSIDDEGHAAQGKLYLLAEEEEGPSAPSVDEPTTSERSEDEEVVVTKSKRSRPSGRLSDDTIKFMEEENILRRSGRQRKEVLKKAEPDSDVSVQKINKRPKKRVLINSDVSVSSDEAQSSSDDEEPRGKARLKRKMGVRSGAKRKRPVSSEEDSYSDEATRSSKRITIKSSKTAQPINYKDISSNEEINSDDVLEWEEGETVDANASAEHNGVGTETIEKVIQHRAGYPGATGSATTCYNVEDKGDPNVRPADEDKPVELERQFLIKWAGWSHLHNTWESESSLKAVNAKGMKKIDYYLKRLREIEEWKQTADKEYIEFYDCEREMNEELFEQYKVVERIIAHQVSREKGEAEGVEYYVKWSGIPYSECTWEDEHLIGRKYQHKIDAYHERRQNAKVPNKNCPALRKRPKFRKLESMPDCLLRRSDTDQELRDYQLEGVNWMLHAWSKENSCILADEMGLGKTIQSIAFLSVLFHQFDLYGPFLVVVPLSTMAAWQREFENRACDLNVVTYMGDVTSRDYIRQFEMFIQGTKRLKVNVLLTTYEILLKDKAFLDAFEWAVLAVDEAHRLKNGESLLYRSLFDFSTNHRVLITGTPLQRGGGVEERK</sequence>
<dbReference type="InterPro" id="IPR027417">
    <property type="entry name" value="P-loop_NTPase"/>
</dbReference>
<evidence type="ECO:0000256" key="3">
    <source>
        <dbReference type="ARBA" id="ARBA00022840"/>
    </source>
</evidence>
<dbReference type="GO" id="GO:0003682">
    <property type="term" value="F:chromatin binding"/>
    <property type="evidence" value="ECO:0007669"/>
    <property type="project" value="TreeGrafter"/>
</dbReference>
<keyword evidence="8" id="KW-0378">Hydrolase</keyword>
<evidence type="ECO:0000256" key="2">
    <source>
        <dbReference type="ARBA" id="ARBA00022741"/>
    </source>
</evidence>
<proteinExistence type="predicted"/>
<feature type="compositionally biased region" description="Basic and acidic residues" evidence="5">
    <location>
        <begin position="19"/>
        <end position="44"/>
    </location>
</feature>
<dbReference type="Pfam" id="PF00385">
    <property type="entry name" value="Chromo"/>
    <property type="match status" value="2"/>
</dbReference>
<feature type="domain" description="Chromo" evidence="6">
    <location>
        <begin position="425"/>
        <end position="490"/>
    </location>
</feature>
<evidence type="ECO:0000313" key="8">
    <source>
        <dbReference type="EMBL" id="KHN78566.1"/>
    </source>
</evidence>
<dbReference type="InterPro" id="IPR016197">
    <property type="entry name" value="Chromo-like_dom_sf"/>
</dbReference>
<feature type="compositionally biased region" description="Basic residues" evidence="5">
    <location>
        <begin position="219"/>
        <end position="237"/>
    </location>
</feature>
<dbReference type="FunFam" id="2.40.50.40:FF:000014">
    <property type="entry name" value="Chromodomain-helicase-DNA-binding protein 2 isoform 1"/>
    <property type="match status" value="1"/>
</dbReference>
<dbReference type="SUPFAM" id="SSF54160">
    <property type="entry name" value="Chromo domain-like"/>
    <property type="match status" value="2"/>
</dbReference>
<dbReference type="CDD" id="cd18666">
    <property type="entry name" value="CD1_tandem_CHD1-2_like"/>
    <property type="match status" value="1"/>
</dbReference>
<dbReference type="PROSITE" id="PS50013">
    <property type="entry name" value="CHROMO_2"/>
    <property type="match status" value="2"/>
</dbReference>
<dbReference type="AlphaFoldDB" id="A0A0B2V548"/>
<dbReference type="PANTHER" id="PTHR45623">
    <property type="entry name" value="CHROMODOMAIN-HELICASE-DNA-BINDING PROTEIN 3-RELATED-RELATED"/>
    <property type="match status" value="1"/>
</dbReference>
<dbReference type="SMART" id="SM00487">
    <property type="entry name" value="DEXDc"/>
    <property type="match status" value="1"/>
</dbReference>
<dbReference type="EMBL" id="JPKZ01002084">
    <property type="protein sequence ID" value="KHN78566.1"/>
    <property type="molecule type" value="Genomic_DNA"/>
</dbReference>
<dbReference type="Gene3D" id="2.40.50.40">
    <property type="match status" value="2"/>
</dbReference>
<keyword evidence="8" id="KW-0347">Helicase</keyword>
<feature type="compositionally biased region" description="Low complexity" evidence="5">
    <location>
        <begin position="198"/>
        <end position="210"/>
    </location>
</feature>
<dbReference type="OrthoDB" id="5857104at2759"/>
<feature type="region of interest" description="Disordered" evidence="5">
    <location>
        <begin position="1"/>
        <end position="260"/>
    </location>
</feature>
<dbReference type="PANTHER" id="PTHR45623:SF14">
    <property type="entry name" value="CHROMODOMAIN-HELICASE-DNA-BINDING PROTEIN 1"/>
    <property type="match status" value="1"/>
</dbReference>
<dbReference type="GO" id="GO:0042393">
    <property type="term" value="F:histone binding"/>
    <property type="evidence" value="ECO:0007669"/>
    <property type="project" value="TreeGrafter"/>
</dbReference>
<protein>
    <submittedName>
        <fullName evidence="8">Chromodomain-helicase-DNA-binding protein 1</fullName>
    </submittedName>
</protein>
<dbReference type="STRING" id="6265.A0A0B2V548"/>
<keyword evidence="3" id="KW-0067">ATP-binding</keyword>
<dbReference type="GO" id="GO:0003677">
    <property type="term" value="F:DNA binding"/>
    <property type="evidence" value="ECO:0007669"/>
    <property type="project" value="UniProtKB-KW"/>
</dbReference>
<dbReference type="InterPro" id="IPR000330">
    <property type="entry name" value="SNF2_N"/>
</dbReference>
<dbReference type="GO" id="GO:0034728">
    <property type="term" value="P:nucleosome organization"/>
    <property type="evidence" value="ECO:0007669"/>
    <property type="project" value="TreeGrafter"/>
</dbReference>
<dbReference type="InterPro" id="IPR014001">
    <property type="entry name" value="Helicase_ATP-bd"/>
</dbReference>
<dbReference type="GO" id="GO:0016887">
    <property type="term" value="F:ATP hydrolysis activity"/>
    <property type="evidence" value="ECO:0007669"/>
    <property type="project" value="TreeGrafter"/>
</dbReference>
<dbReference type="SMART" id="SM00298">
    <property type="entry name" value="CHROMO"/>
    <property type="match status" value="2"/>
</dbReference>
<dbReference type="InterPro" id="IPR023780">
    <property type="entry name" value="Chromo_domain"/>
</dbReference>
<organism evidence="8 9">
    <name type="scientific">Toxocara canis</name>
    <name type="common">Canine roundworm</name>
    <dbReference type="NCBI Taxonomy" id="6265"/>
    <lineage>
        <taxon>Eukaryota</taxon>
        <taxon>Metazoa</taxon>
        <taxon>Ecdysozoa</taxon>
        <taxon>Nematoda</taxon>
        <taxon>Chromadorea</taxon>
        <taxon>Rhabditida</taxon>
        <taxon>Spirurina</taxon>
        <taxon>Ascaridomorpha</taxon>
        <taxon>Ascaridoidea</taxon>
        <taxon>Toxocaridae</taxon>
        <taxon>Toxocara</taxon>
    </lineage>
</organism>
<feature type="domain" description="Helicase ATP-binding" evidence="7">
    <location>
        <begin position="533"/>
        <end position="696"/>
    </location>
</feature>
<name>A0A0B2V548_TOXCA</name>
<dbReference type="SUPFAM" id="SSF52540">
    <property type="entry name" value="P-loop containing nucleoside triphosphate hydrolases"/>
    <property type="match status" value="1"/>
</dbReference>
<dbReference type="GO" id="GO:0140658">
    <property type="term" value="F:ATP-dependent chromatin remodeler activity"/>
    <property type="evidence" value="ECO:0007669"/>
    <property type="project" value="TreeGrafter"/>
</dbReference>